<accession>A0ABN2C126</accession>
<evidence type="ECO:0008006" key="5">
    <source>
        <dbReference type="Google" id="ProtNLM"/>
    </source>
</evidence>
<evidence type="ECO:0000313" key="4">
    <source>
        <dbReference type="Proteomes" id="UP001500393"/>
    </source>
</evidence>
<keyword evidence="2" id="KW-0325">Glycoprotein</keyword>
<organism evidence="3 4">
    <name type="scientific">Kribbella sancticallisti</name>
    <dbReference type="NCBI Taxonomy" id="460087"/>
    <lineage>
        <taxon>Bacteria</taxon>
        <taxon>Bacillati</taxon>
        <taxon>Actinomycetota</taxon>
        <taxon>Actinomycetes</taxon>
        <taxon>Propionibacteriales</taxon>
        <taxon>Kribbellaceae</taxon>
        <taxon>Kribbella</taxon>
    </lineage>
</organism>
<keyword evidence="4" id="KW-1185">Reference proteome</keyword>
<dbReference type="PANTHER" id="PTHR42970">
    <property type="entry name" value="PECTATE LYASE C-RELATED"/>
    <property type="match status" value="1"/>
</dbReference>
<evidence type="ECO:0000256" key="1">
    <source>
        <dbReference type="ARBA" id="ARBA00022723"/>
    </source>
</evidence>
<gene>
    <name evidence="3" type="ORF">GCM10009789_00830</name>
</gene>
<dbReference type="Gene3D" id="2.160.20.10">
    <property type="entry name" value="Single-stranded right-handed beta-helix, Pectin lyase-like"/>
    <property type="match status" value="1"/>
</dbReference>
<comment type="caution">
    <text evidence="3">The sequence shown here is derived from an EMBL/GenBank/DDBJ whole genome shotgun (WGS) entry which is preliminary data.</text>
</comment>
<dbReference type="InterPro" id="IPR006311">
    <property type="entry name" value="TAT_signal"/>
</dbReference>
<sequence length="796" mass="84111">MKMTETSTDRATDPATGWTRRGFVGTAAVVGAAATVGIGATPAASAARAGTVADGRIPAFPGAEGAGKWAVGGRGGSVYEVTNLNDAGPGSLRDAVSGSDRTVVFRVSGTIELKSQLLIAGNNLTIAGQTAPGGGICLSGHSTGVKGGAHDIVIRHLRFRLGDLTAVADDAFNTNVPGSVSPEIRNLIIDHCSFSWAVDECLSPYGNYDVTIQWCIIAEGLALSAHPKSRHGYGGIWGGQQNTYHHNLIAHQGGRQPRFGYTENLNLEVDYCNNVIYDHGYTSVYGGEWANGINIVGNYYKPGPSTLADVAPVVLSANRGGAWYVGGNHVVGHPEVTAHNRRGIRYPIGGINELAKPFALTEQVEVQAPAKAYEAVLANVGAILPRRDAADARIVNDVRDGTGRLINSQQEVGGFPPLAQAEPPVDSDHDGIPDWWEQANGLDPNDPSDAQKVAANGYTNLENYLNSIMPDPVGNPTVRLTSPTHNQVVAQRTAPTFTVEADAKAAKGGELAKVEFFAGDQLIGSATKAPYRVSWAKVADGTYWMTARATDRNGTATQSTAVPLHVNVQTGTPGWTSAAVGKPPVPGSGSLDGGVLTIKGSGRILGRTSAFHYVFRKLSVGGAGSVAQITARLDTHSKIANGLTAGLMIRDSLDPAAPFMYGGVGFGVAGGFGTVNDDGGLANVTDDGGMKAQAIRQQTDGPTPSVGPWPWDEDEYLDPAAQYWLRLLRRERPQSREVEFEAFISTDKTKWDRFGYERLVMPSRTFYIGFAIDGGQETNAIVDYGTARFSAITVEQ</sequence>
<dbReference type="Gene3D" id="2.60.40.10">
    <property type="entry name" value="Immunoglobulins"/>
    <property type="match status" value="1"/>
</dbReference>
<dbReference type="PROSITE" id="PS51318">
    <property type="entry name" value="TAT"/>
    <property type="match status" value="1"/>
</dbReference>
<evidence type="ECO:0000256" key="2">
    <source>
        <dbReference type="ARBA" id="ARBA00023180"/>
    </source>
</evidence>
<name>A0ABN2C126_9ACTN</name>
<dbReference type="InterPro" id="IPR013783">
    <property type="entry name" value="Ig-like_fold"/>
</dbReference>
<protein>
    <recommendedName>
        <fullName evidence="5">Pectate lyase</fullName>
    </recommendedName>
</protein>
<dbReference type="SUPFAM" id="SSF51126">
    <property type="entry name" value="Pectin lyase-like"/>
    <property type="match status" value="1"/>
</dbReference>
<dbReference type="Proteomes" id="UP001500393">
    <property type="component" value="Unassembled WGS sequence"/>
</dbReference>
<dbReference type="InterPro" id="IPR012334">
    <property type="entry name" value="Pectin_lyas_fold"/>
</dbReference>
<proteinExistence type="predicted"/>
<dbReference type="InterPro" id="IPR011050">
    <property type="entry name" value="Pectin_lyase_fold/virulence"/>
</dbReference>
<dbReference type="PANTHER" id="PTHR42970:SF1">
    <property type="entry name" value="PECTATE LYASE C-RELATED"/>
    <property type="match status" value="1"/>
</dbReference>
<keyword evidence="1" id="KW-0479">Metal-binding</keyword>
<dbReference type="EMBL" id="BAAAOS010000001">
    <property type="protein sequence ID" value="GAA1550913.1"/>
    <property type="molecule type" value="Genomic_DNA"/>
</dbReference>
<dbReference type="InterPro" id="IPR052063">
    <property type="entry name" value="Polysaccharide_Lyase_1"/>
</dbReference>
<reference evidence="3 4" key="1">
    <citation type="journal article" date="2019" name="Int. J. Syst. Evol. Microbiol.">
        <title>The Global Catalogue of Microorganisms (GCM) 10K type strain sequencing project: providing services to taxonomists for standard genome sequencing and annotation.</title>
        <authorList>
            <consortium name="The Broad Institute Genomics Platform"/>
            <consortium name="The Broad Institute Genome Sequencing Center for Infectious Disease"/>
            <person name="Wu L."/>
            <person name="Ma J."/>
        </authorList>
    </citation>
    <scope>NUCLEOTIDE SEQUENCE [LARGE SCALE GENOMIC DNA]</scope>
    <source>
        <strain evidence="3 4">JCM 14969</strain>
    </source>
</reference>
<dbReference type="Pfam" id="PF17957">
    <property type="entry name" value="Big_7"/>
    <property type="match status" value="1"/>
</dbReference>
<evidence type="ECO:0000313" key="3">
    <source>
        <dbReference type="EMBL" id="GAA1550913.1"/>
    </source>
</evidence>